<organism evidence="1 2">
    <name type="scientific">Hyalangium minutum</name>
    <dbReference type="NCBI Taxonomy" id="394096"/>
    <lineage>
        <taxon>Bacteria</taxon>
        <taxon>Pseudomonadati</taxon>
        <taxon>Myxococcota</taxon>
        <taxon>Myxococcia</taxon>
        <taxon>Myxococcales</taxon>
        <taxon>Cystobacterineae</taxon>
        <taxon>Archangiaceae</taxon>
        <taxon>Hyalangium</taxon>
    </lineage>
</organism>
<protein>
    <submittedName>
        <fullName evidence="1">Uncharacterized protein</fullName>
    </submittedName>
</protein>
<name>A0A085WX38_9BACT</name>
<reference evidence="1 2" key="1">
    <citation type="submission" date="2014-04" db="EMBL/GenBank/DDBJ databases">
        <title>Genome assembly of Hyalangium minutum DSM 14724.</title>
        <authorList>
            <person name="Sharma G."/>
            <person name="Subramanian S."/>
        </authorList>
    </citation>
    <scope>NUCLEOTIDE SEQUENCE [LARGE SCALE GENOMIC DNA]</scope>
    <source>
        <strain evidence="1 2">DSM 14724</strain>
    </source>
</reference>
<dbReference type="EMBL" id="JMCB01000001">
    <property type="protein sequence ID" value="KFE72251.1"/>
    <property type="molecule type" value="Genomic_DNA"/>
</dbReference>
<keyword evidence="2" id="KW-1185">Reference proteome</keyword>
<accession>A0A085WX38</accession>
<dbReference type="Proteomes" id="UP000028725">
    <property type="component" value="Unassembled WGS sequence"/>
</dbReference>
<evidence type="ECO:0000313" key="2">
    <source>
        <dbReference type="Proteomes" id="UP000028725"/>
    </source>
</evidence>
<gene>
    <name evidence="1" type="ORF">DB31_0513</name>
</gene>
<dbReference type="AlphaFoldDB" id="A0A085WX38"/>
<evidence type="ECO:0000313" key="1">
    <source>
        <dbReference type="EMBL" id="KFE72251.1"/>
    </source>
</evidence>
<sequence length="50" mass="5365">MARNEAVYSAEASGYTEKCQPMSGSVFGDIADTLSQNWRDAPTRPAGLTL</sequence>
<proteinExistence type="predicted"/>
<comment type="caution">
    <text evidence="1">The sequence shown here is derived from an EMBL/GenBank/DDBJ whole genome shotgun (WGS) entry which is preliminary data.</text>
</comment>